<sequence>MVKKALWGLALFCSLVLLCFGAFLLYVTLTDYEPEPALPLTVSNNASQKLTTGVPFTVTTFNIGYAGLDKDQDFFMDGGTRSRAASKEQTAKNLSKILSFLKREASSFYLLQEVDVDSSRSYHINQQAAMRQHLPDYGLVFAQNYLVPWVPVPIFDPMGSVNGGLVTLSKYQLKQSTRFSLYGKEDWPQQPFDLDRCIMENRIPLENGKELILVNLHLSAFDKGGKVRKQQLAFLKEFMQRHVQAGNYLILGGDWNHLIPGTAPKRFKAKESWPEWMQTIPSDFLPKGFTWVADGSVPTSRTLALPFKQGINFQSNIDGFLISSNVEVKRVYGHSLQFEYSDHNPVTAEFVLK</sequence>
<organism evidence="2 3">
    <name type="scientific">Laceyella sediminis</name>
    <dbReference type="NCBI Taxonomy" id="573074"/>
    <lineage>
        <taxon>Bacteria</taxon>
        <taxon>Bacillati</taxon>
        <taxon>Bacillota</taxon>
        <taxon>Bacilli</taxon>
        <taxon>Bacillales</taxon>
        <taxon>Thermoactinomycetaceae</taxon>
        <taxon>Laceyella</taxon>
    </lineage>
</organism>
<accession>A0ABX5EQX5</accession>
<evidence type="ECO:0000313" key="3">
    <source>
        <dbReference type="Proteomes" id="UP000238836"/>
    </source>
</evidence>
<dbReference type="Proteomes" id="UP000238836">
    <property type="component" value="Unassembled WGS sequence"/>
</dbReference>
<dbReference type="GO" id="GO:0016787">
    <property type="term" value="F:hydrolase activity"/>
    <property type="evidence" value="ECO:0007669"/>
    <property type="project" value="UniProtKB-KW"/>
</dbReference>
<comment type="caution">
    <text evidence="2">The sequence shown here is derived from an EMBL/GenBank/DDBJ whole genome shotgun (WGS) entry which is preliminary data.</text>
</comment>
<protein>
    <submittedName>
        <fullName evidence="2">Endonuclease/exonuclease/phosphatase family metal-dependent hydrolase</fullName>
    </submittedName>
</protein>
<keyword evidence="2" id="KW-0255">Endonuclease</keyword>
<reference evidence="2 3" key="1">
    <citation type="submission" date="2018-03" db="EMBL/GenBank/DDBJ databases">
        <title>Genomic Encyclopedia of Archaeal and Bacterial Type Strains, Phase II (KMG-II): from individual species to whole genera.</title>
        <authorList>
            <person name="Goeker M."/>
        </authorList>
    </citation>
    <scope>NUCLEOTIDE SEQUENCE [LARGE SCALE GENOMIC DNA]</scope>
    <source>
        <strain evidence="2 3">RHA1</strain>
    </source>
</reference>
<name>A0ABX5EQX5_9BACL</name>
<dbReference type="InterPro" id="IPR005135">
    <property type="entry name" value="Endo/exonuclease/phosphatase"/>
</dbReference>
<keyword evidence="2" id="KW-0378">Hydrolase</keyword>
<dbReference type="GO" id="GO:0004519">
    <property type="term" value="F:endonuclease activity"/>
    <property type="evidence" value="ECO:0007669"/>
    <property type="project" value="UniProtKB-KW"/>
</dbReference>
<keyword evidence="2" id="KW-0540">Nuclease</keyword>
<dbReference type="PANTHER" id="PTHR14859:SF1">
    <property type="entry name" value="PGAP2-INTERACTING PROTEIN"/>
    <property type="match status" value="1"/>
</dbReference>
<dbReference type="Gene3D" id="3.60.10.10">
    <property type="entry name" value="Endonuclease/exonuclease/phosphatase"/>
    <property type="match status" value="1"/>
</dbReference>
<evidence type="ECO:0000259" key="1">
    <source>
        <dbReference type="Pfam" id="PF03372"/>
    </source>
</evidence>
<dbReference type="RefSeq" id="WP_106341961.1">
    <property type="nucleotide sequence ID" value="NZ_PVTZ01000003.1"/>
</dbReference>
<dbReference type="EMBL" id="PVTZ01000003">
    <property type="protein sequence ID" value="PRZ15918.1"/>
    <property type="molecule type" value="Genomic_DNA"/>
</dbReference>
<feature type="domain" description="Endonuclease/exonuclease/phosphatase" evidence="1">
    <location>
        <begin position="60"/>
        <end position="343"/>
    </location>
</feature>
<evidence type="ECO:0000313" key="2">
    <source>
        <dbReference type="EMBL" id="PRZ15918.1"/>
    </source>
</evidence>
<dbReference type="InterPro" id="IPR036691">
    <property type="entry name" value="Endo/exonu/phosph_ase_sf"/>
</dbReference>
<keyword evidence="3" id="KW-1185">Reference proteome</keyword>
<gene>
    <name evidence="2" type="ORF">CLV36_103144</name>
</gene>
<proteinExistence type="predicted"/>
<dbReference type="PANTHER" id="PTHR14859">
    <property type="entry name" value="CALCOFLUOR WHITE HYPERSENSITIVE PROTEIN PRECURSOR"/>
    <property type="match status" value="1"/>
</dbReference>
<dbReference type="Pfam" id="PF03372">
    <property type="entry name" value="Exo_endo_phos"/>
    <property type="match status" value="1"/>
</dbReference>
<dbReference type="SUPFAM" id="SSF56219">
    <property type="entry name" value="DNase I-like"/>
    <property type="match status" value="1"/>
</dbReference>
<dbReference type="InterPro" id="IPR051916">
    <property type="entry name" value="GPI-anchor_lipid_remodeler"/>
</dbReference>